<evidence type="ECO:0000259" key="1">
    <source>
        <dbReference type="PROSITE" id="PS50987"/>
    </source>
</evidence>
<dbReference type="Gene3D" id="1.10.10.10">
    <property type="entry name" value="Winged helix-like DNA-binding domain superfamily/Winged helix DNA-binding domain"/>
    <property type="match status" value="1"/>
</dbReference>
<evidence type="ECO:0000313" key="2">
    <source>
        <dbReference type="EMBL" id="MFC6023801.1"/>
    </source>
</evidence>
<dbReference type="InterPro" id="IPR000835">
    <property type="entry name" value="HTH_MarR-typ"/>
</dbReference>
<name>A0ABW1KPS1_9ACTN</name>
<protein>
    <submittedName>
        <fullName evidence="2">ArsR/SmtB family transcription factor</fullName>
    </submittedName>
</protein>
<dbReference type="Proteomes" id="UP001596203">
    <property type="component" value="Unassembled WGS sequence"/>
</dbReference>
<dbReference type="RefSeq" id="WP_377434614.1">
    <property type="nucleotide sequence ID" value="NZ_JBHSPR010000123.1"/>
</dbReference>
<evidence type="ECO:0000313" key="3">
    <source>
        <dbReference type="Proteomes" id="UP001596203"/>
    </source>
</evidence>
<feature type="domain" description="HTH arsR-type" evidence="1">
    <location>
        <begin position="1"/>
        <end position="93"/>
    </location>
</feature>
<keyword evidence="3" id="KW-1185">Reference proteome</keyword>
<dbReference type="InterPro" id="IPR011991">
    <property type="entry name" value="ArsR-like_HTH"/>
</dbReference>
<dbReference type="InterPro" id="IPR036390">
    <property type="entry name" value="WH_DNA-bd_sf"/>
</dbReference>
<dbReference type="InterPro" id="IPR001845">
    <property type="entry name" value="HTH_ArsR_DNA-bd_dom"/>
</dbReference>
<organism evidence="2 3">
    <name type="scientific">Plantactinospora solaniradicis</name>
    <dbReference type="NCBI Taxonomy" id="1723736"/>
    <lineage>
        <taxon>Bacteria</taxon>
        <taxon>Bacillati</taxon>
        <taxon>Actinomycetota</taxon>
        <taxon>Actinomycetes</taxon>
        <taxon>Micromonosporales</taxon>
        <taxon>Micromonosporaceae</taxon>
        <taxon>Plantactinospora</taxon>
    </lineage>
</organism>
<feature type="non-terminal residue" evidence="2">
    <location>
        <position position="1"/>
    </location>
</feature>
<comment type="caution">
    <text evidence="2">The sequence shown here is derived from an EMBL/GenBank/DDBJ whole genome shotgun (WGS) entry which is preliminary data.</text>
</comment>
<dbReference type="Pfam" id="PF01047">
    <property type="entry name" value="MarR"/>
    <property type="match status" value="1"/>
</dbReference>
<dbReference type="InterPro" id="IPR036388">
    <property type="entry name" value="WH-like_DNA-bd_sf"/>
</dbReference>
<dbReference type="PROSITE" id="PS50987">
    <property type="entry name" value="HTH_ARSR_2"/>
    <property type="match status" value="1"/>
</dbReference>
<dbReference type="CDD" id="cd00090">
    <property type="entry name" value="HTH_ARSR"/>
    <property type="match status" value="1"/>
</dbReference>
<dbReference type="EMBL" id="JBHSPR010000123">
    <property type="protein sequence ID" value="MFC6023801.1"/>
    <property type="molecule type" value="Genomic_DNA"/>
</dbReference>
<reference evidence="3" key="1">
    <citation type="journal article" date="2019" name="Int. J. Syst. Evol. Microbiol.">
        <title>The Global Catalogue of Microorganisms (GCM) 10K type strain sequencing project: providing services to taxonomists for standard genome sequencing and annotation.</title>
        <authorList>
            <consortium name="The Broad Institute Genomics Platform"/>
            <consortium name="The Broad Institute Genome Sequencing Center for Infectious Disease"/>
            <person name="Wu L."/>
            <person name="Ma J."/>
        </authorList>
    </citation>
    <scope>NUCLEOTIDE SEQUENCE [LARGE SCALE GENOMIC DNA]</scope>
    <source>
        <strain evidence="3">ZS-35-S2</strain>
    </source>
</reference>
<dbReference type="PANTHER" id="PTHR38600:SF2">
    <property type="entry name" value="SLL0088 PROTEIN"/>
    <property type="match status" value="1"/>
</dbReference>
<proteinExistence type="predicted"/>
<sequence length="110" mass="12204">RVSVIKRTVNRTDGVFGTRNVLQLLAERGEQTATQLAGPLPVSRPAVIKHLTALQQHDLVSRRRHGREVLYSANPSRLAETAQWMANVATTWEAGLLRLKALAEGTRNIK</sequence>
<dbReference type="SUPFAM" id="SSF46785">
    <property type="entry name" value="Winged helix' DNA-binding domain"/>
    <property type="match status" value="1"/>
</dbReference>
<accession>A0ABW1KPS1</accession>
<dbReference type="PANTHER" id="PTHR38600">
    <property type="entry name" value="TRANSCRIPTIONAL REGULATORY PROTEIN"/>
    <property type="match status" value="1"/>
</dbReference>
<gene>
    <name evidence="2" type="ORF">ACFP2T_47575</name>
</gene>
<dbReference type="SMART" id="SM00418">
    <property type="entry name" value="HTH_ARSR"/>
    <property type="match status" value="1"/>
</dbReference>